<feature type="domain" description="O-methyltransferase C-terminal" evidence="4">
    <location>
        <begin position="2"/>
        <end position="64"/>
    </location>
</feature>
<sequence length="79" mass="8701">MRILRNVRSAASVHARLVVIDMVAPDEDMPDPVKVVDVAMLAMVGGRRRSRSEWARLITDGGFRLERVVCGSGTHPAVF</sequence>
<protein>
    <recommendedName>
        <fullName evidence="4">O-methyltransferase C-terminal domain-containing protein</fullName>
    </recommendedName>
</protein>
<evidence type="ECO:0000259" key="4">
    <source>
        <dbReference type="Pfam" id="PF00891"/>
    </source>
</evidence>
<dbReference type="GO" id="GO:0008171">
    <property type="term" value="F:O-methyltransferase activity"/>
    <property type="evidence" value="ECO:0007669"/>
    <property type="project" value="InterPro"/>
</dbReference>
<organism evidence="5 6">
    <name type="scientific">Mycobacterium simiae</name>
    <name type="common">Mycobacterium habana</name>
    <dbReference type="NCBI Taxonomy" id="1784"/>
    <lineage>
        <taxon>Bacteria</taxon>
        <taxon>Bacillati</taxon>
        <taxon>Actinomycetota</taxon>
        <taxon>Actinomycetes</taxon>
        <taxon>Mycobacteriales</taxon>
        <taxon>Mycobacteriaceae</taxon>
        <taxon>Mycobacterium</taxon>
        <taxon>Mycobacterium simiae complex</taxon>
    </lineage>
</organism>
<dbReference type="PANTHER" id="PTHR43712">
    <property type="entry name" value="PUTATIVE (AFU_ORTHOLOGUE AFUA_4G14580)-RELATED"/>
    <property type="match status" value="1"/>
</dbReference>
<dbReference type="STRING" id="1784.VC42_05030"/>
<evidence type="ECO:0000313" key="6">
    <source>
        <dbReference type="Proteomes" id="UP000193040"/>
    </source>
</evidence>
<evidence type="ECO:0000256" key="2">
    <source>
        <dbReference type="ARBA" id="ARBA00022679"/>
    </source>
</evidence>
<comment type="caution">
    <text evidence="5">The sequence shown here is derived from an EMBL/GenBank/DDBJ whole genome shotgun (WGS) entry which is preliminary data.</text>
</comment>
<keyword evidence="3" id="KW-0949">S-adenosyl-L-methionine</keyword>
<dbReference type="PANTHER" id="PTHR43712:SF2">
    <property type="entry name" value="O-METHYLTRANSFERASE CICE"/>
    <property type="match status" value="1"/>
</dbReference>
<evidence type="ECO:0000313" key="5">
    <source>
        <dbReference type="EMBL" id="ORJ64112.1"/>
    </source>
</evidence>
<accession>A0A1X0YG46</accession>
<dbReference type="PROSITE" id="PS51683">
    <property type="entry name" value="SAM_OMT_II"/>
    <property type="match status" value="1"/>
</dbReference>
<dbReference type="EMBL" id="MZZM01000005">
    <property type="protein sequence ID" value="ORJ64112.1"/>
    <property type="molecule type" value="Genomic_DNA"/>
</dbReference>
<keyword evidence="6" id="KW-1185">Reference proteome</keyword>
<dbReference type="SUPFAM" id="SSF53335">
    <property type="entry name" value="S-adenosyl-L-methionine-dependent methyltransferases"/>
    <property type="match status" value="1"/>
</dbReference>
<proteinExistence type="predicted"/>
<dbReference type="InterPro" id="IPR001077">
    <property type="entry name" value="COMT_C"/>
</dbReference>
<dbReference type="AlphaFoldDB" id="A0A1X0YG46"/>
<dbReference type="Gene3D" id="3.40.50.150">
    <property type="entry name" value="Vaccinia Virus protein VP39"/>
    <property type="match status" value="1"/>
</dbReference>
<dbReference type="Pfam" id="PF00891">
    <property type="entry name" value="Methyltransf_2"/>
    <property type="match status" value="1"/>
</dbReference>
<keyword evidence="1" id="KW-0489">Methyltransferase</keyword>
<reference evidence="5 6" key="1">
    <citation type="submission" date="2017-03" db="EMBL/GenBank/DDBJ databases">
        <title>Genomic insights into Mycobacterium simiae human colonization.</title>
        <authorList>
            <person name="Steffani J.L."/>
            <person name="Brunck M.E."/>
            <person name="Cruz E."/>
            <person name="Montiel R."/>
            <person name="Barona F."/>
        </authorList>
    </citation>
    <scope>NUCLEOTIDE SEQUENCE [LARGE SCALE GENOMIC DNA]</scope>
    <source>
        <strain evidence="5 6">MsiGto</strain>
    </source>
</reference>
<dbReference type="InterPro" id="IPR016461">
    <property type="entry name" value="COMT-like"/>
</dbReference>
<evidence type="ECO:0000256" key="3">
    <source>
        <dbReference type="ARBA" id="ARBA00022691"/>
    </source>
</evidence>
<evidence type="ECO:0000256" key="1">
    <source>
        <dbReference type="ARBA" id="ARBA00022603"/>
    </source>
</evidence>
<gene>
    <name evidence="5" type="ORF">B5M45_02585</name>
</gene>
<dbReference type="GO" id="GO:0032259">
    <property type="term" value="P:methylation"/>
    <property type="evidence" value="ECO:0007669"/>
    <property type="project" value="UniProtKB-KW"/>
</dbReference>
<dbReference type="Proteomes" id="UP000193040">
    <property type="component" value="Unassembled WGS sequence"/>
</dbReference>
<name>A0A1X0YG46_MYCSI</name>
<keyword evidence="2" id="KW-0808">Transferase</keyword>
<dbReference type="InterPro" id="IPR029063">
    <property type="entry name" value="SAM-dependent_MTases_sf"/>
</dbReference>